<organism evidence="2 3">
    <name type="scientific">Gossypium gossypioides</name>
    <name type="common">Mexican cotton</name>
    <name type="synonym">Selera gossypioides</name>
    <dbReference type="NCBI Taxonomy" id="34282"/>
    <lineage>
        <taxon>Eukaryota</taxon>
        <taxon>Viridiplantae</taxon>
        <taxon>Streptophyta</taxon>
        <taxon>Embryophyta</taxon>
        <taxon>Tracheophyta</taxon>
        <taxon>Spermatophyta</taxon>
        <taxon>Magnoliopsida</taxon>
        <taxon>eudicotyledons</taxon>
        <taxon>Gunneridae</taxon>
        <taxon>Pentapetalae</taxon>
        <taxon>rosids</taxon>
        <taxon>malvids</taxon>
        <taxon>Malvales</taxon>
        <taxon>Malvaceae</taxon>
        <taxon>Malvoideae</taxon>
        <taxon>Gossypium</taxon>
    </lineage>
</organism>
<dbReference type="Proteomes" id="UP000593579">
    <property type="component" value="Unassembled WGS sequence"/>
</dbReference>
<protein>
    <submittedName>
        <fullName evidence="2">Uncharacterized protein</fullName>
    </submittedName>
</protein>
<name>A0A7J9BSV9_GOSGO</name>
<gene>
    <name evidence="2" type="ORF">Gogos_012568</name>
</gene>
<dbReference type="EMBL" id="JABEZY010000006">
    <property type="protein sequence ID" value="MBA0739282.1"/>
    <property type="molecule type" value="Genomic_DNA"/>
</dbReference>
<sequence>MQPAVNPILAVLLSPFTGFGIAISRSSLLVEYLRWRIRRQTQPQPR</sequence>
<keyword evidence="1" id="KW-0812">Transmembrane</keyword>
<evidence type="ECO:0000313" key="2">
    <source>
        <dbReference type="EMBL" id="MBA0739282.1"/>
    </source>
</evidence>
<keyword evidence="3" id="KW-1185">Reference proteome</keyword>
<accession>A0A7J9BSV9</accession>
<reference evidence="2 3" key="1">
    <citation type="journal article" date="2019" name="Genome Biol. Evol.">
        <title>Insights into the evolution of the New World diploid cottons (Gossypium, subgenus Houzingenia) based on genome sequencing.</title>
        <authorList>
            <person name="Grover C.E."/>
            <person name="Arick M.A. 2nd"/>
            <person name="Thrash A."/>
            <person name="Conover J.L."/>
            <person name="Sanders W.S."/>
            <person name="Peterson D.G."/>
            <person name="Frelichowski J.E."/>
            <person name="Scheffler J.A."/>
            <person name="Scheffler B.E."/>
            <person name="Wendel J.F."/>
        </authorList>
    </citation>
    <scope>NUCLEOTIDE SEQUENCE [LARGE SCALE GENOMIC DNA]</scope>
    <source>
        <strain evidence="2">5</strain>
        <tissue evidence="2">Leaf</tissue>
    </source>
</reference>
<proteinExistence type="predicted"/>
<dbReference type="OrthoDB" id="1729781at2759"/>
<dbReference type="AlphaFoldDB" id="A0A7J9BSV9"/>
<keyword evidence="1" id="KW-1133">Transmembrane helix</keyword>
<comment type="caution">
    <text evidence="2">The sequence shown here is derived from an EMBL/GenBank/DDBJ whole genome shotgun (WGS) entry which is preliminary data.</text>
</comment>
<evidence type="ECO:0000256" key="1">
    <source>
        <dbReference type="SAM" id="Phobius"/>
    </source>
</evidence>
<keyword evidence="1" id="KW-0472">Membrane</keyword>
<feature type="transmembrane region" description="Helical" evidence="1">
    <location>
        <begin position="6"/>
        <end position="30"/>
    </location>
</feature>
<evidence type="ECO:0000313" key="3">
    <source>
        <dbReference type="Proteomes" id="UP000593579"/>
    </source>
</evidence>